<feature type="compositionally biased region" description="Acidic residues" evidence="1">
    <location>
        <begin position="53"/>
        <end position="64"/>
    </location>
</feature>
<dbReference type="OMA" id="MEKSFCS"/>
<feature type="compositionally biased region" description="Polar residues" evidence="1">
    <location>
        <begin position="69"/>
        <end position="81"/>
    </location>
</feature>
<protein>
    <submittedName>
        <fullName evidence="2">Uncharacterized protein</fullName>
    </submittedName>
</protein>
<gene>
    <name evidence="2" type="ORF">NLS_LOCUS941</name>
</gene>
<feature type="region of interest" description="Disordered" evidence="1">
    <location>
        <begin position="50"/>
        <end position="81"/>
    </location>
</feature>
<reference evidence="2 3" key="1">
    <citation type="submission" date="2018-08" db="EMBL/GenBank/DDBJ databases">
        <authorList>
            <person name="Laetsch R D."/>
            <person name="Stevens L."/>
            <person name="Kumar S."/>
            <person name="Blaxter L. M."/>
        </authorList>
    </citation>
    <scope>NUCLEOTIDE SEQUENCE [LARGE SCALE GENOMIC DNA]</scope>
</reference>
<feature type="compositionally biased region" description="Polar residues" evidence="1">
    <location>
        <begin position="8"/>
        <end position="17"/>
    </location>
</feature>
<feature type="compositionally biased region" description="Polar residues" evidence="1">
    <location>
        <begin position="220"/>
        <end position="233"/>
    </location>
</feature>
<name>A0A3P6TUK4_LITSI</name>
<feature type="region of interest" description="Disordered" evidence="1">
    <location>
        <begin position="1"/>
        <end position="21"/>
    </location>
</feature>
<keyword evidence="3" id="KW-1185">Reference proteome</keyword>
<dbReference type="OrthoDB" id="5869000at2759"/>
<organism evidence="2 3">
    <name type="scientific">Litomosoides sigmodontis</name>
    <name type="common">Filarial nematode worm</name>
    <dbReference type="NCBI Taxonomy" id="42156"/>
    <lineage>
        <taxon>Eukaryota</taxon>
        <taxon>Metazoa</taxon>
        <taxon>Ecdysozoa</taxon>
        <taxon>Nematoda</taxon>
        <taxon>Chromadorea</taxon>
        <taxon>Rhabditida</taxon>
        <taxon>Spirurina</taxon>
        <taxon>Spiruromorpha</taxon>
        <taxon>Filarioidea</taxon>
        <taxon>Onchocercidae</taxon>
        <taxon>Litomosoides</taxon>
    </lineage>
</organism>
<dbReference type="AlphaFoldDB" id="A0A3P6TUK4"/>
<evidence type="ECO:0000313" key="3">
    <source>
        <dbReference type="Proteomes" id="UP000277928"/>
    </source>
</evidence>
<sequence length="244" mass="28277">MTLDEDQGNWNKENTPLNDDKAMYLQISQNFMHEGRQEVTRQVLAELKIKSLDEDDESDESGEGEDNKWQQNSDTNNPSSFPSQRSGYFWQVFRFSLQNVFCDLQTNDEAVNNESRKEQTKMVILDESSADNISSKGEESVKYFCSDEDWKFDEETSPQSIRSKWKVLQQYRRSTRSSEFYENQETAINRDNEDLEEFITPPLCAIPGVELENKSEEHNPQITLPKTSLSSGLSHEIQSKQFLG</sequence>
<dbReference type="EMBL" id="UYRX01000028">
    <property type="protein sequence ID" value="VDK69968.1"/>
    <property type="molecule type" value="Genomic_DNA"/>
</dbReference>
<dbReference type="Proteomes" id="UP000277928">
    <property type="component" value="Unassembled WGS sequence"/>
</dbReference>
<accession>A0A3P6TUK4</accession>
<proteinExistence type="predicted"/>
<feature type="region of interest" description="Disordered" evidence="1">
    <location>
        <begin position="215"/>
        <end position="244"/>
    </location>
</feature>
<evidence type="ECO:0000256" key="1">
    <source>
        <dbReference type="SAM" id="MobiDB-lite"/>
    </source>
</evidence>
<evidence type="ECO:0000313" key="2">
    <source>
        <dbReference type="EMBL" id="VDK69968.1"/>
    </source>
</evidence>